<evidence type="ECO:0000256" key="1">
    <source>
        <dbReference type="ARBA" id="ARBA00005047"/>
    </source>
</evidence>
<reference evidence="6" key="1">
    <citation type="submission" date="2019-08" db="EMBL/GenBank/DDBJ databases">
        <authorList>
            <person name="Kucharzyk K."/>
            <person name="Murdoch R.W."/>
            <person name="Higgins S."/>
            <person name="Loffler F."/>
        </authorList>
    </citation>
    <scope>NUCLEOTIDE SEQUENCE</scope>
</reference>
<dbReference type="HAMAP" id="MF_00076">
    <property type="entry name" value="HisB"/>
    <property type="match status" value="1"/>
</dbReference>
<dbReference type="NCBIfam" id="NF002111">
    <property type="entry name" value="PRK00951.2-1"/>
    <property type="match status" value="1"/>
</dbReference>
<dbReference type="NCBIfam" id="NF002114">
    <property type="entry name" value="PRK00951.2-4"/>
    <property type="match status" value="1"/>
</dbReference>
<dbReference type="InterPro" id="IPR020565">
    <property type="entry name" value="ImidazoleglycerP_deHydtase_CS"/>
</dbReference>
<dbReference type="UniPathway" id="UPA00031">
    <property type="reaction ID" value="UER00011"/>
</dbReference>
<dbReference type="InterPro" id="IPR020568">
    <property type="entry name" value="Ribosomal_Su5_D2-typ_SF"/>
</dbReference>
<protein>
    <recommendedName>
        <fullName evidence="2">Imidazoleglycerol-phosphate dehydratase</fullName>
    </recommendedName>
</protein>
<evidence type="ECO:0000256" key="3">
    <source>
        <dbReference type="ARBA" id="ARBA00022605"/>
    </source>
</evidence>
<dbReference type="EMBL" id="VSSQ01000760">
    <property type="protein sequence ID" value="MPM00902.1"/>
    <property type="molecule type" value="Genomic_DNA"/>
</dbReference>
<evidence type="ECO:0000256" key="5">
    <source>
        <dbReference type="ARBA" id="ARBA00023239"/>
    </source>
</evidence>
<dbReference type="FunFam" id="3.30.230.40:FF:000003">
    <property type="entry name" value="Imidazoleglycerol-phosphate dehydratase HisB"/>
    <property type="match status" value="1"/>
</dbReference>
<dbReference type="Pfam" id="PF00475">
    <property type="entry name" value="IGPD"/>
    <property type="match status" value="1"/>
</dbReference>
<dbReference type="GO" id="GO:0000105">
    <property type="term" value="P:L-histidine biosynthetic process"/>
    <property type="evidence" value="ECO:0007669"/>
    <property type="project" value="UniProtKB-UniPathway"/>
</dbReference>
<dbReference type="FunFam" id="3.30.230.40:FF:000001">
    <property type="entry name" value="Imidazoleglycerol-phosphate dehydratase HisB"/>
    <property type="match status" value="1"/>
</dbReference>
<keyword evidence="4" id="KW-0368">Histidine biosynthesis</keyword>
<dbReference type="PANTHER" id="PTHR23133:SF2">
    <property type="entry name" value="IMIDAZOLEGLYCEROL-PHOSPHATE DEHYDRATASE"/>
    <property type="match status" value="1"/>
</dbReference>
<dbReference type="AlphaFoldDB" id="A0A644WAX8"/>
<dbReference type="SUPFAM" id="SSF54211">
    <property type="entry name" value="Ribosomal protein S5 domain 2-like"/>
    <property type="match status" value="2"/>
</dbReference>
<dbReference type="GO" id="GO:0004424">
    <property type="term" value="F:imidazoleglycerol-phosphate dehydratase activity"/>
    <property type="evidence" value="ECO:0007669"/>
    <property type="project" value="InterPro"/>
</dbReference>
<sequence length="195" mass="21092">MRTAQISRTTAETAITLSLNLDGSGTSEIQSGIGFLDHMLSLFAKHGRFDLTLSCKGDTHVDDHHSAEDIGIALGESVSAALGDKRGIVRYGSEILPMDEALVLCAVDLSGRSCLRYSAQIPSQKIGTFDTELIQEFFLAFTRKAGLTLHLRQLDGENSHHIAEAMFKAFGRALSQAVKIDPLYADEIPSTKGVL</sequence>
<dbReference type="PANTHER" id="PTHR23133">
    <property type="entry name" value="IMIDAZOLEGLYCEROL-PHOSPHATE DEHYDRATASE HIS7"/>
    <property type="match status" value="1"/>
</dbReference>
<comment type="pathway">
    <text evidence="1">Amino-acid biosynthesis; L-histidine biosynthesis; L-histidine from 5-phospho-alpha-D-ribose 1-diphosphate: step 6/9.</text>
</comment>
<dbReference type="Gene3D" id="3.30.230.40">
    <property type="entry name" value="Imidazole glycerol phosphate dehydratase, domain 1"/>
    <property type="match status" value="2"/>
</dbReference>
<dbReference type="PROSITE" id="PS00955">
    <property type="entry name" value="IGP_DEHYDRATASE_2"/>
    <property type="match status" value="1"/>
</dbReference>
<dbReference type="PROSITE" id="PS00954">
    <property type="entry name" value="IGP_DEHYDRATASE_1"/>
    <property type="match status" value="1"/>
</dbReference>
<dbReference type="CDD" id="cd07914">
    <property type="entry name" value="IGPD"/>
    <property type="match status" value="1"/>
</dbReference>
<organism evidence="6">
    <name type="scientific">bioreactor metagenome</name>
    <dbReference type="NCBI Taxonomy" id="1076179"/>
    <lineage>
        <taxon>unclassified sequences</taxon>
        <taxon>metagenomes</taxon>
        <taxon>ecological metagenomes</taxon>
    </lineage>
</organism>
<evidence type="ECO:0000256" key="4">
    <source>
        <dbReference type="ARBA" id="ARBA00023102"/>
    </source>
</evidence>
<evidence type="ECO:0000256" key="2">
    <source>
        <dbReference type="ARBA" id="ARBA00016664"/>
    </source>
</evidence>
<keyword evidence="3" id="KW-0028">Amino-acid biosynthesis</keyword>
<dbReference type="InterPro" id="IPR038494">
    <property type="entry name" value="IGPD_sf"/>
</dbReference>
<keyword evidence="5" id="KW-0456">Lyase</keyword>
<proteinExistence type="inferred from homology"/>
<comment type="caution">
    <text evidence="6">The sequence shown here is derived from an EMBL/GenBank/DDBJ whole genome shotgun (WGS) entry which is preliminary data.</text>
</comment>
<gene>
    <name evidence="6" type="primary">hisB_18</name>
    <name evidence="6" type="ORF">SDC9_47135</name>
</gene>
<name>A0A644WAX8_9ZZZZ</name>
<evidence type="ECO:0000313" key="6">
    <source>
        <dbReference type="EMBL" id="MPM00902.1"/>
    </source>
</evidence>
<dbReference type="NCBIfam" id="NF002109">
    <property type="entry name" value="PRK00951.1-5"/>
    <property type="match status" value="1"/>
</dbReference>
<accession>A0A644WAX8</accession>
<dbReference type="InterPro" id="IPR000807">
    <property type="entry name" value="ImidazoleglycerolP_deHydtase"/>
</dbReference>